<evidence type="ECO:0000256" key="1">
    <source>
        <dbReference type="SAM" id="MobiDB-lite"/>
    </source>
</evidence>
<feature type="region of interest" description="Disordered" evidence="1">
    <location>
        <begin position="1"/>
        <end position="23"/>
    </location>
</feature>
<name>A0A1M7R2L6_9ACTN</name>
<feature type="transmembrane region" description="Helical" evidence="2">
    <location>
        <begin position="82"/>
        <end position="103"/>
    </location>
</feature>
<evidence type="ECO:0000256" key="2">
    <source>
        <dbReference type="SAM" id="Phobius"/>
    </source>
</evidence>
<keyword evidence="2" id="KW-0472">Membrane</keyword>
<evidence type="ECO:0000313" key="4">
    <source>
        <dbReference type="EMBL" id="SHN39000.1"/>
    </source>
</evidence>
<proteinExistence type="predicted"/>
<feature type="domain" description="DUF4190" evidence="3">
    <location>
        <begin position="31"/>
        <end position="90"/>
    </location>
</feature>
<gene>
    <name evidence="4" type="ORF">SAMN05443668_106178</name>
</gene>
<evidence type="ECO:0000313" key="5">
    <source>
        <dbReference type="Proteomes" id="UP000184440"/>
    </source>
</evidence>
<evidence type="ECO:0000259" key="3">
    <source>
        <dbReference type="Pfam" id="PF13828"/>
    </source>
</evidence>
<dbReference type="EMBL" id="FRCS01000006">
    <property type="protein sequence ID" value="SHN39000.1"/>
    <property type="molecule type" value="Genomic_DNA"/>
</dbReference>
<organism evidence="4 5">
    <name type="scientific">Cryptosporangium aurantiacum</name>
    <dbReference type="NCBI Taxonomy" id="134849"/>
    <lineage>
        <taxon>Bacteria</taxon>
        <taxon>Bacillati</taxon>
        <taxon>Actinomycetota</taxon>
        <taxon>Actinomycetes</taxon>
        <taxon>Cryptosporangiales</taxon>
        <taxon>Cryptosporangiaceae</taxon>
        <taxon>Cryptosporangium</taxon>
    </lineage>
</organism>
<sequence>MTYQPPPGHPSDAPPPGYPPPGYAPRPKNKLALASLIASIVSVTMCLGLFGFVGAILGHVARKQIRETGEDGDGLARVGIKIGWISFGIVCGIIVVVNVVGFLTSGR</sequence>
<dbReference type="Proteomes" id="UP000184440">
    <property type="component" value="Unassembled WGS sequence"/>
</dbReference>
<dbReference type="AlphaFoldDB" id="A0A1M7R2L6"/>
<dbReference type="OrthoDB" id="4374883at2"/>
<accession>A0A1M7R2L6</accession>
<reference evidence="4 5" key="1">
    <citation type="submission" date="2016-11" db="EMBL/GenBank/DDBJ databases">
        <authorList>
            <person name="Jaros S."/>
            <person name="Januszkiewicz K."/>
            <person name="Wedrychowicz H."/>
        </authorList>
    </citation>
    <scope>NUCLEOTIDE SEQUENCE [LARGE SCALE GENOMIC DNA]</scope>
    <source>
        <strain evidence="4 5">DSM 46144</strain>
    </source>
</reference>
<dbReference type="RefSeq" id="WP_073259488.1">
    <property type="nucleotide sequence ID" value="NZ_FRCS01000006.1"/>
</dbReference>
<keyword evidence="5" id="KW-1185">Reference proteome</keyword>
<feature type="transmembrane region" description="Helical" evidence="2">
    <location>
        <begin position="31"/>
        <end position="61"/>
    </location>
</feature>
<protein>
    <recommendedName>
        <fullName evidence="3">DUF4190 domain-containing protein</fullName>
    </recommendedName>
</protein>
<dbReference type="InterPro" id="IPR025241">
    <property type="entry name" value="DUF4190"/>
</dbReference>
<dbReference type="Pfam" id="PF13828">
    <property type="entry name" value="DUF4190"/>
    <property type="match status" value="1"/>
</dbReference>
<keyword evidence="2" id="KW-0812">Transmembrane</keyword>
<dbReference type="STRING" id="134849.SAMN05443668_106178"/>
<keyword evidence="2" id="KW-1133">Transmembrane helix</keyword>